<dbReference type="AlphaFoldDB" id="A0A5B6W479"/>
<dbReference type="InterPro" id="IPR000477">
    <property type="entry name" value="RT_dom"/>
</dbReference>
<dbReference type="InterPro" id="IPR052343">
    <property type="entry name" value="Retrotransposon-Effector_Assoc"/>
</dbReference>
<comment type="caution">
    <text evidence="2">The sequence shown here is derived from an EMBL/GenBank/DDBJ whole genome shotgun (WGS) entry which is preliminary data.</text>
</comment>
<accession>A0A5B6W479</accession>
<dbReference type="Pfam" id="PF00078">
    <property type="entry name" value="RVT_1"/>
    <property type="match status" value="1"/>
</dbReference>
<keyword evidence="3" id="KW-1185">Reference proteome</keyword>
<gene>
    <name evidence="2" type="ORF">EPI10_026013</name>
</gene>
<dbReference type="PANTHER" id="PTHR46890:SF48">
    <property type="entry name" value="RNA-DIRECTED DNA POLYMERASE"/>
    <property type="match status" value="1"/>
</dbReference>
<reference evidence="3" key="1">
    <citation type="journal article" date="2019" name="Plant Biotechnol. J.">
        <title>Genome sequencing of the Australian wild diploid species Gossypium australe highlights disease resistance and delayed gland morphogenesis.</title>
        <authorList>
            <person name="Cai Y."/>
            <person name="Cai X."/>
            <person name="Wang Q."/>
            <person name="Wang P."/>
            <person name="Zhang Y."/>
            <person name="Cai C."/>
            <person name="Xu Y."/>
            <person name="Wang K."/>
            <person name="Zhou Z."/>
            <person name="Wang C."/>
            <person name="Geng S."/>
            <person name="Li B."/>
            <person name="Dong Q."/>
            <person name="Hou Y."/>
            <person name="Wang H."/>
            <person name="Ai P."/>
            <person name="Liu Z."/>
            <person name="Yi F."/>
            <person name="Sun M."/>
            <person name="An G."/>
            <person name="Cheng J."/>
            <person name="Zhang Y."/>
            <person name="Shi Q."/>
            <person name="Xie Y."/>
            <person name="Shi X."/>
            <person name="Chang Y."/>
            <person name="Huang F."/>
            <person name="Chen Y."/>
            <person name="Hong S."/>
            <person name="Mi L."/>
            <person name="Sun Q."/>
            <person name="Zhang L."/>
            <person name="Zhou B."/>
            <person name="Peng R."/>
            <person name="Zhang X."/>
            <person name="Liu F."/>
        </authorList>
    </citation>
    <scope>NUCLEOTIDE SEQUENCE [LARGE SCALE GENOMIC DNA]</scope>
    <source>
        <strain evidence="3">cv. PA1801</strain>
    </source>
</reference>
<evidence type="ECO:0000259" key="1">
    <source>
        <dbReference type="PROSITE" id="PS50878"/>
    </source>
</evidence>
<dbReference type="EMBL" id="SMMG02000005">
    <property type="protein sequence ID" value="KAA3475887.1"/>
    <property type="molecule type" value="Genomic_DNA"/>
</dbReference>
<organism evidence="2 3">
    <name type="scientific">Gossypium australe</name>
    <dbReference type="NCBI Taxonomy" id="47621"/>
    <lineage>
        <taxon>Eukaryota</taxon>
        <taxon>Viridiplantae</taxon>
        <taxon>Streptophyta</taxon>
        <taxon>Embryophyta</taxon>
        <taxon>Tracheophyta</taxon>
        <taxon>Spermatophyta</taxon>
        <taxon>Magnoliopsida</taxon>
        <taxon>eudicotyledons</taxon>
        <taxon>Gunneridae</taxon>
        <taxon>Pentapetalae</taxon>
        <taxon>rosids</taxon>
        <taxon>malvids</taxon>
        <taxon>Malvales</taxon>
        <taxon>Malvaceae</taxon>
        <taxon>Malvoideae</taxon>
        <taxon>Gossypium</taxon>
    </lineage>
</organism>
<name>A0A5B6W479_9ROSI</name>
<dbReference type="PROSITE" id="PS50878">
    <property type="entry name" value="RT_POL"/>
    <property type="match status" value="1"/>
</dbReference>
<dbReference type="Proteomes" id="UP000325315">
    <property type="component" value="Unassembled WGS sequence"/>
</dbReference>
<dbReference type="InterPro" id="IPR043502">
    <property type="entry name" value="DNA/RNA_pol_sf"/>
</dbReference>
<feature type="domain" description="Reverse transcriptase" evidence="1">
    <location>
        <begin position="104"/>
        <end position="215"/>
    </location>
</feature>
<evidence type="ECO:0000313" key="3">
    <source>
        <dbReference type="Proteomes" id="UP000325315"/>
    </source>
</evidence>
<dbReference type="PANTHER" id="PTHR46890">
    <property type="entry name" value="NON-LTR RETROLELEMENT REVERSE TRANSCRIPTASE-LIKE PROTEIN-RELATED"/>
    <property type="match status" value="1"/>
</dbReference>
<dbReference type="OrthoDB" id="1002573at2759"/>
<evidence type="ECO:0000313" key="2">
    <source>
        <dbReference type="EMBL" id="KAA3475887.1"/>
    </source>
</evidence>
<sequence>MSLRIDNGDWCSDQETLKSKAVAFFERLYGETPTTLGIFPKEGFHRIEPSEISFLEAAVSNEEIKKALFDMAPLKAPGSDGFHAQFFQSQWNILGNDVSQWVKGVFEGNPIEPELNNTLIVLIPKKENPEDFSHFRPISLCSVLYKLVMKVIANRFKVIFPKLISQEQAGFIAGRNIFDNIILAQEVIHSMRCNLKGRKWMAIKLDLEKAYDRIS</sequence>
<dbReference type="CDD" id="cd01650">
    <property type="entry name" value="RT_nLTR_like"/>
    <property type="match status" value="1"/>
</dbReference>
<proteinExistence type="predicted"/>
<dbReference type="SUPFAM" id="SSF56672">
    <property type="entry name" value="DNA/RNA polymerases"/>
    <property type="match status" value="1"/>
</dbReference>
<protein>
    <submittedName>
        <fullName evidence="2">Tyrosine decarboxylase 1-like</fullName>
    </submittedName>
</protein>